<feature type="region of interest" description="Disordered" evidence="1">
    <location>
        <begin position="1"/>
        <end position="65"/>
    </location>
</feature>
<feature type="compositionally biased region" description="Low complexity" evidence="1">
    <location>
        <begin position="53"/>
        <end position="64"/>
    </location>
</feature>
<dbReference type="VEuPathDB" id="TriTrypDB:LpyrH10_03_2580"/>
<name>A0A0M9G7I1_LEPPY</name>
<protein>
    <submittedName>
        <fullName evidence="2">Uncharacterized protein</fullName>
    </submittedName>
</protein>
<feature type="compositionally biased region" description="Low complexity" evidence="1">
    <location>
        <begin position="257"/>
        <end position="276"/>
    </location>
</feature>
<dbReference type="EMBL" id="LGTL01000003">
    <property type="protein sequence ID" value="KPA83956.1"/>
    <property type="molecule type" value="Genomic_DNA"/>
</dbReference>
<feature type="region of interest" description="Disordered" evidence="1">
    <location>
        <begin position="734"/>
        <end position="753"/>
    </location>
</feature>
<dbReference type="OMA" id="YWAEHAP"/>
<dbReference type="RefSeq" id="XP_015662395.1">
    <property type="nucleotide sequence ID" value="XM_015798917.1"/>
</dbReference>
<dbReference type="AlphaFoldDB" id="A0A0M9G7I1"/>
<sequence length="1002" mass="108231">MRRVIREPQELQEEEESPAEAPYTTPRTSQTVQRRPLGDAEHVDRVPAPQRPSLSATRTTRLSTGEGNFNDVAAVAAAPRRVSGPPSFCTATSLYRSHLPTNSCHGIHNADYVEGAPASTPTHLASSSPTGGKDLTTPPRRPSRIVPSPTAYHILENTSQTPASKVYPTPPWWQRCAEGVGEAEERPEVRHGNVVGPAAPHQRSDAPLLRVTHHRNSCRDENPHMNTDRDDDYEDENDARRLSTAPPPPPPPRSRTRSVTSHRLSRTVSPSSAQSAADDDSPLRFVDPAAYGPPQHTSHLPKCTAQNGAGELQSAEARQRHQPAPSPGTSRLHRQSSQQDAEATFFFHRDASTASTSSAAMSTATSAAATSSAAPTQTQRLRIFRESAAHPSGFPVPLRGAGTAAPRTLYNGLALLPATVADRQAATRAATSGHAAVLYGTGNHPSTYDVQKYRHAVAAVTGVDPARLRAGVLSQCYMRVHSGWTEVADEGGGEAGTRLQHTTTRLRLGLRGGGAPQRAELQDPISGLQRKPNEVSAAYLTKSIQEEKRVVGRVNDKSGDNRSASTSSSVAYVDDGGDHPHHCPPPRPRAETAPGEGLNKLALERRTRANARPSLLRPTHAATGMLLTPDEKRLYWAEHAPLHHAAVRGLNALLQGVGEAESAYDAASVSTGEQNTFTGAASACGKGGRHTYVAAGRDARPFHKDRYFIPPELDPPHHSSTTAIKRVANYSDAQSLMHASSRPQQRMEERTSRPLPHADVDRARAQLLDALRQRRGRESTLMTSSILPASYRRHSRSPVRGVRDEEECADVVATTEHENDVYYGAATRRDGVESSFDVADDPVGERTMGLVDSYAVHDASGSSLMAEGTVLSEARKGRRNGVWSAPSRTGDDRHIPKREASACPAAGVPSRPIAAGDASRPSPPHHTAAFLFPPMMTPLLHEVDECLRFHGLPVVGDMWQWNVTEQMALLRSAGFSAEECQTIAWELERMIRATSTTCPVAV</sequence>
<feature type="compositionally biased region" description="Polar residues" evidence="1">
    <location>
        <begin position="734"/>
        <end position="744"/>
    </location>
</feature>
<dbReference type="GeneID" id="26902402"/>
<feature type="compositionally biased region" description="Basic and acidic residues" evidence="1">
    <location>
        <begin position="36"/>
        <end position="45"/>
    </location>
</feature>
<gene>
    <name evidence="2" type="ORF">ABB37_02107</name>
</gene>
<feature type="region of interest" description="Disordered" evidence="1">
    <location>
        <begin position="183"/>
        <end position="340"/>
    </location>
</feature>
<feature type="compositionally biased region" description="Basic and acidic residues" evidence="1">
    <location>
        <begin position="217"/>
        <end position="228"/>
    </location>
</feature>
<feature type="compositionally biased region" description="Polar residues" evidence="1">
    <location>
        <begin position="119"/>
        <end position="130"/>
    </location>
</feature>
<evidence type="ECO:0000313" key="3">
    <source>
        <dbReference type="Proteomes" id="UP000037923"/>
    </source>
</evidence>
<evidence type="ECO:0000313" key="2">
    <source>
        <dbReference type="EMBL" id="KPA83956.1"/>
    </source>
</evidence>
<organism evidence="2 3">
    <name type="scientific">Leptomonas pyrrhocoris</name>
    <name type="common">Firebug parasite</name>
    <dbReference type="NCBI Taxonomy" id="157538"/>
    <lineage>
        <taxon>Eukaryota</taxon>
        <taxon>Discoba</taxon>
        <taxon>Euglenozoa</taxon>
        <taxon>Kinetoplastea</taxon>
        <taxon>Metakinetoplastina</taxon>
        <taxon>Trypanosomatida</taxon>
        <taxon>Trypanosomatidae</taxon>
        <taxon>Leishmaniinae</taxon>
        <taxon>Leptomonas</taxon>
    </lineage>
</organism>
<accession>A0A0M9G7I1</accession>
<feature type="region of interest" description="Disordered" evidence="1">
    <location>
        <begin position="115"/>
        <end position="146"/>
    </location>
</feature>
<dbReference type="OrthoDB" id="268003at2759"/>
<evidence type="ECO:0000256" key="1">
    <source>
        <dbReference type="SAM" id="MobiDB-lite"/>
    </source>
</evidence>
<feature type="region of interest" description="Disordered" evidence="1">
    <location>
        <begin position="900"/>
        <end position="923"/>
    </location>
</feature>
<proteinExistence type="predicted"/>
<dbReference type="Proteomes" id="UP000037923">
    <property type="component" value="Unassembled WGS sequence"/>
</dbReference>
<comment type="caution">
    <text evidence="2">The sequence shown here is derived from an EMBL/GenBank/DDBJ whole genome shotgun (WGS) entry which is preliminary data.</text>
</comment>
<feature type="region of interest" description="Disordered" evidence="1">
    <location>
        <begin position="574"/>
        <end position="595"/>
    </location>
</feature>
<keyword evidence="3" id="KW-1185">Reference proteome</keyword>
<reference evidence="2 3" key="1">
    <citation type="submission" date="2015-07" db="EMBL/GenBank/DDBJ databases">
        <title>High-quality genome of monoxenous trypanosomatid Leptomonas pyrrhocoris.</title>
        <authorList>
            <person name="Flegontov P."/>
            <person name="Butenko A."/>
            <person name="Firsov S."/>
            <person name="Vlcek C."/>
            <person name="Logacheva M.D."/>
            <person name="Field M."/>
            <person name="Filatov D."/>
            <person name="Flegontova O."/>
            <person name="Gerasimov E."/>
            <person name="Jackson A.P."/>
            <person name="Kelly S."/>
            <person name="Opperdoes F."/>
            <person name="O'Reilly A."/>
            <person name="Votypka J."/>
            <person name="Yurchenko V."/>
            <person name="Lukes J."/>
        </authorList>
    </citation>
    <scope>NUCLEOTIDE SEQUENCE [LARGE SCALE GENOMIC DNA]</scope>
    <source>
        <strain evidence="2">H10</strain>
    </source>
</reference>